<dbReference type="PRINTS" id="PR00355">
    <property type="entry name" value="ADRENODOXIN"/>
</dbReference>
<evidence type="ECO:0000313" key="15">
    <source>
        <dbReference type="EMBL" id="CAG4642879.1"/>
    </source>
</evidence>
<keyword evidence="4" id="KW-0001">2Fe-2S</keyword>
<evidence type="ECO:0000256" key="4">
    <source>
        <dbReference type="ARBA" id="ARBA00022714"/>
    </source>
</evidence>
<dbReference type="GO" id="GO:0046872">
    <property type="term" value="F:metal ion binding"/>
    <property type="evidence" value="ECO:0007669"/>
    <property type="project" value="UniProtKB-KW"/>
</dbReference>
<dbReference type="EMBL" id="OC986224">
    <property type="protein sequence ID" value="CAG4642879.1"/>
    <property type="molecule type" value="Genomic_DNA"/>
</dbReference>
<accession>A0A9N6WXY6</accession>
<gene>
    <name evidence="15" type="primary">EOG090X0GMO</name>
</gene>
<evidence type="ECO:0000256" key="11">
    <source>
        <dbReference type="ARBA" id="ARBA00023250"/>
    </source>
</evidence>
<dbReference type="GO" id="GO:0005739">
    <property type="term" value="C:mitochondrion"/>
    <property type="evidence" value="ECO:0007669"/>
    <property type="project" value="UniProtKB-SubCell"/>
</dbReference>
<evidence type="ECO:0000259" key="14">
    <source>
        <dbReference type="PROSITE" id="PS51085"/>
    </source>
</evidence>
<keyword evidence="8" id="KW-0411">Iron-sulfur</keyword>
<evidence type="ECO:0000256" key="9">
    <source>
        <dbReference type="ARBA" id="ARBA00023128"/>
    </source>
</evidence>
<evidence type="ECO:0000256" key="1">
    <source>
        <dbReference type="ARBA" id="ARBA00004173"/>
    </source>
</evidence>
<evidence type="ECO:0000256" key="12">
    <source>
        <dbReference type="ARBA" id="ARBA00034078"/>
    </source>
</evidence>
<keyword evidence="5" id="KW-0479">Metal-binding</keyword>
<comment type="cofactor">
    <cofactor evidence="12">
        <name>[2Fe-2S] cluster</name>
        <dbReference type="ChEBI" id="CHEBI:190135"/>
    </cofactor>
</comment>
<dbReference type="InterPro" id="IPR018298">
    <property type="entry name" value="Adrenodoxin_Fe-S_BS"/>
</dbReference>
<dbReference type="Pfam" id="PF00111">
    <property type="entry name" value="Fer2"/>
    <property type="match status" value="1"/>
</dbReference>
<proteinExistence type="inferred from homology"/>
<dbReference type="PROSITE" id="PS51085">
    <property type="entry name" value="2FE2S_FER_2"/>
    <property type="match status" value="1"/>
</dbReference>
<dbReference type="GO" id="GO:0140647">
    <property type="term" value="P:P450-containing electron transport chain"/>
    <property type="evidence" value="ECO:0007669"/>
    <property type="project" value="InterPro"/>
</dbReference>
<dbReference type="InterPro" id="IPR001055">
    <property type="entry name" value="Adrenodoxin-like"/>
</dbReference>
<evidence type="ECO:0000256" key="5">
    <source>
        <dbReference type="ARBA" id="ARBA00022723"/>
    </source>
</evidence>
<reference evidence="15" key="1">
    <citation type="submission" date="2021-04" db="EMBL/GenBank/DDBJ databases">
        <authorList>
            <person name="Cornetti L."/>
        </authorList>
    </citation>
    <scope>NUCLEOTIDE SEQUENCE</scope>
</reference>
<dbReference type="FunFam" id="3.10.20.30:FF:000013">
    <property type="entry name" value="Adrenodoxin, mitochondrial"/>
    <property type="match status" value="1"/>
</dbReference>
<keyword evidence="10" id="KW-0753">Steroid metabolism</keyword>
<dbReference type="SUPFAM" id="SSF54292">
    <property type="entry name" value="2Fe-2S ferredoxin-like"/>
    <property type="match status" value="1"/>
</dbReference>
<keyword evidence="11" id="KW-0755">Steroidogenesis</keyword>
<comment type="function">
    <text evidence="13">Required for ecdysteroidogenesis in the prothoracic gland which is necessary for larval to pupal transition.</text>
</comment>
<evidence type="ECO:0000256" key="3">
    <source>
        <dbReference type="ARBA" id="ARBA00022448"/>
    </source>
</evidence>
<dbReference type="CDD" id="cd00207">
    <property type="entry name" value="fer2"/>
    <property type="match status" value="1"/>
</dbReference>
<dbReference type="AlphaFoldDB" id="A0A9N6WXY6"/>
<dbReference type="InterPro" id="IPR036010">
    <property type="entry name" value="2Fe-2S_ferredoxin-like_sf"/>
</dbReference>
<evidence type="ECO:0000256" key="6">
    <source>
        <dbReference type="ARBA" id="ARBA00022982"/>
    </source>
</evidence>
<comment type="similarity">
    <text evidence="2">Belongs to the adrenodoxin/putidaredoxin family.</text>
</comment>
<keyword evidence="10" id="KW-0443">Lipid metabolism</keyword>
<dbReference type="GO" id="GO:0051537">
    <property type="term" value="F:2 iron, 2 sulfur cluster binding"/>
    <property type="evidence" value="ECO:0007669"/>
    <property type="project" value="UniProtKB-KW"/>
</dbReference>
<evidence type="ECO:0000256" key="8">
    <source>
        <dbReference type="ARBA" id="ARBA00023014"/>
    </source>
</evidence>
<evidence type="ECO:0000256" key="13">
    <source>
        <dbReference type="ARBA" id="ARBA00054507"/>
    </source>
</evidence>
<organism evidence="15">
    <name type="scientific">Evadne anonyx</name>
    <dbReference type="NCBI Taxonomy" id="141404"/>
    <lineage>
        <taxon>Eukaryota</taxon>
        <taxon>Metazoa</taxon>
        <taxon>Ecdysozoa</taxon>
        <taxon>Arthropoda</taxon>
        <taxon>Crustacea</taxon>
        <taxon>Branchiopoda</taxon>
        <taxon>Diplostraca</taxon>
        <taxon>Cladocera</taxon>
        <taxon>Onychopoda</taxon>
        <taxon>Podonidae</taxon>
        <taxon>Evadne</taxon>
    </lineage>
</organism>
<keyword evidence="7" id="KW-0408">Iron</keyword>
<keyword evidence="3" id="KW-0813">Transport</keyword>
<dbReference type="PANTHER" id="PTHR23426:SF65">
    <property type="entry name" value="FERREDOXIN-2, MITOCHONDRIAL"/>
    <property type="match status" value="1"/>
</dbReference>
<dbReference type="InterPro" id="IPR012675">
    <property type="entry name" value="Beta-grasp_dom_sf"/>
</dbReference>
<evidence type="ECO:0000256" key="7">
    <source>
        <dbReference type="ARBA" id="ARBA00023004"/>
    </source>
</evidence>
<dbReference type="GO" id="GO:0006694">
    <property type="term" value="P:steroid biosynthetic process"/>
    <property type="evidence" value="ECO:0007669"/>
    <property type="project" value="UniProtKB-KW"/>
</dbReference>
<dbReference type="GO" id="GO:0009055">
    <property type="term" value="F:electron transfer activity"/>
    <property type="evidence" value="ECO:0007669"/>
    <property type="project" value="TreeGrafter"/>
</dbReference>
<dbReference type="InterPro" id="IPR001041">
    <property type="entry name" value="2Fe-2S_ferredoxin-type"/>
</dbReference>
<dbReference type="PROSITE" id="PS00814">
    <property type="entry name" value="ADX"/>
    <property type="match status" value="1"/>
</dbReference>
<dbReference type="Gene3D" id="3.10.20.30">
    <property type="match status" value="1"/>
</dbReference>
<sequence length="262" mass="30144">MMPEQFFNSISTLIDQTPIIQQFPVKPFTEFFCFGCIIFVENPKRQRVVDGLQSSDTKLFVADCPQERREHLCSFVQIEPFDRYNFLFFRYSRTAPFVWISQLFLHRAAGHCVIRTGIDSSRNISTTHRLNIGDYEWTDPKSEEEIVNITFITKTGKRQPVRGKIGDNVLYLAHRHGIELEGACEASLACSTCHVYVQEDYFDKLQEPLEAEDDMLDMAPGLKPSSRLGCQIILSQDLEGMELQLPSITRNFYVDGHVPEPH</sequence>
<keyword evidence="9" id="KW-0496">Mitochondrion</keyword>
<keyword evidence="6" id="KW-0249">Electron transport</keyword>
<dbReference type="GO" id="GO:0045998">
    <property type="term" value="P:positive regulation of ecdysteroid biosynthetic process"/>
    <property type="evidence" value="ECO:0007669"/>
    <property type="project" value="UniProtKB-ARBA"/>
</dbReference>
<protein>
    <submittedName>
        <fullName evidence="15">EOG090X0GMO</fullName>
    </submittedName>
</protein>
<dbReference type="PANTHER" id="PTHR23426">
    <property type="entry name" value="FERREDOXIN/ADRENODOXIN"/>
    <property type="match status" value="1"/>
</dbReference>
<name>A0A9N6WXY6_9CRUS</name>
<evidence type="ECO:0000256" key="2">
    <source>
        <dbReference type="ARBA" id="ARBA00010914"/>
    </source>
</evidence>
<evidence type="ECO:0000256" key="10">
    <source>
        <dbReference type="ARBA" id="ARBA00023221"/>
    </source>
</evidence>
<feature type="domain" description="2Fe-2S ferredoxin-type" evidence="14">
    <location>
        <begin position="147"/>
        <end position="249"/>
    </location>
</feature>
<comment type="subcellular location">
    <subcellularLocation>
        <location evidence="1">Mitochondrion</location>
    </subcellularLocation>
</comment>